<proteinExistence type="predicted"/>
<feature type="compositionally biased region" description="Polar residues" evidence="1">
    <location>
        <begin position="54"/>
        <end position="69"/>
    </location>
</feature>
<name>A0A8S1TKD9_PAROT</name>
<evidence type="ECO:0000256" key="1">
    <source>
        <dbReference type="SAM" id="MobiDB-lite"/>
    </source>
</evidence>
<evidence type="ECO:0000313" key="3">
    <source>
        <dbReference type="Proteomes" id="UP000683925"/>
    </source>
</evidence>
<reference evidence="2" key="1">
    <citation type="submission" date="2021-01" db="EMBL/GenBank/DDBJ databases">
        <authorList>
            <consortium name="Genoscope - CEA"/>
            <person name="William W."/>
        </authorList>
    </citation>
    <scope>NUCLEOTIDE SEQUENCE</scope>
</reference>
<organism evidence="2 3">
    <name type="scientific">Paramecium octaurelia</name>
    <dbReference type="NCBI Taxonomy" id="43137"/>
    <lineage>
        <taxon>Eukaryota</taxon>
        <taxon>Sar</taxon>
        <taxon>Alveolata</taxon>
        <taxon>Ciliophora</taxon>
        <taxon>Intramacronucleata</taxon>
        <taxon>Oligohymenophorea</taxon>
        <taxon>Peniculida</taxon>
        <taxon>Parameciidae</taxon>
        <taxon>Paramecium</taxon>
    </lineage>
</organism>
<dbReference type="OrthoDB" id="306621at2759"/>
<dbReference type="OMA" id="DCYHFYH"/>
<keyword evidence="3" id="KW-1185">Reference proteome</keyword>
<evidence type="ECO:0000313" key="2">
    <source>
        <dbReference type="EMBL" id="CAD8152214.1"/>
    </source>
</evidence>
<sequence length="384" mass="45343">MSINSSNQKIKIISINYLPQSTMQQTPYQFNNDIKPPIQQYTQNSHSKFSVKLNSDLNTSEPNKQRSSSQLQNPLNPININLYNKHYERTFNKGYPNCQMLNQQNSDFAAQISEKPQQFNNYQSYEVQNVENNTYTNSQSYQNQTQVDNFVQNKGNNIINKNQQVYQQTITQQCPSNKYNNNNNFESYQPQIVLNTQCQHQNNNSYQVQNNKTENHTITQMGNQSITKFRLEQEEAKEYNSDNNCEINEDLSSSLIKSITYLCQHCNTRVSKDIVQLDCYHFYHIQCFQDHLLQQICVKTYRPLQCHCKIKISQSQVRNVLKLEQKRSDLIEKLLESEINSIFTMYKKIQNLNKCANCNFFWVGDGNDKTQKTYYCQKCERKYY</sequence>
<evidence type="ECO:0008006" key="4">
    <source>
        <dbReference type="Google" id="ProtNLM"/>
    </source>
</evidence>
<dbReference type="EMBL" id="CAJJDP010000026">
    <property type="protein sequence ID" value="CAD8152214.1"/>
    <property type="molecule type" value="Genomic_DNA"/>
</dbReference>
<feature type="region of interest" description="Disordered" evidence="1">
    <location>
        <begin position="54"/>
        <end position="77"/>
    </location>
</feature>
<accession>A0A8S1TKD9</accession>
<dbReference type="AlphaFoldDB" id="A0A8S1TKD9"/>
<dbReference type="Proteomes" id="UP000683925">
    <property type="component" value="Unassembled WGS sequence"/>
</dbReference>
<protein>
    <recommendedName>
        <fullName evidence="4">RING-type domain-containing protein</fullName>
    </recommendedName>
</protein>
<gene>
    <name evidence="2" type="ORF">POCTA_138.1.T0260136</name>
</gene>
<comment type="caution">
    <text evidence="2">The sequence shown here is derived from an EMBL/GenBank/DDBJ whole genome shotgun (WGS) entry which is preliminary data.</text>
</comment>